<sequence length="236" mass="26634">MAVTVSRDNPDGDVFRERVHMDDTGSRPRIIFGPPSTIVQRPTTPPLRTRLDLMNGAAFTATHTRSRRSVVDENENAGDTVVYSLGTAPMSAQGAARTPRAEQRRGQRYGPPEFVAGSRVHHELPLKYRDLWADGSGPSEQHATEAHHKCGICLEVKSHPVSYACGHSHCYTCIRLWLERSWNCPECSTQMTRPPFRHYGEEAWIASEYPEWQDESQVDYSWTGLTFPKNIVRGQV</sequence>
<accession>A0AAD7JK19</accession>
<keyword evidence="1" id="KW-0862">Zinc</keyword>
<feature type="domain" description="RING-type" evidence="3">
    <location>
        <begin position="150"/>
        <end position="188"/>
    </location>
</feature>
<keyword evidence="5" id="KW-1185">Reference proteome</keyword>
<evidence type="ECO:0000259" key="3">
    <source>
        <dbReference type="PROSITE" id="PS50089"/>
    </source>
</evidence>
<evidence type="ECO:0000313" key="4">
    <source>
        <dbReference type="EMBL" id="KAJ7764956.1"/>
    </source>
</evidence>
<dbReference type="AlphaFoldDB" id="A0AAD7JK19"/>
<dbReference type="PANTHER" id="PTHR15315">
    <property type="entry name" value="RING FINGER PROTEIN 41, 151"/>
    <property type="match status" value="1"/>
</dbReference>
<keyword evidence="1" id="KW-0863">Zinc-finger</keyword>
<dbReference type="PROSITE" id="PS50089">
    <property type="entry name" value="ZF_RING_2"/>
    <property type="match status" value="1"/>
</dbReference>
<reference evidence="4" key="1">
    <citation type="submission" date="2023-03" db="EMBL/GenBank/DDBJ databases">
        <title>Massive genome expansion in bonnet fungi (Mycena s.s.) driven by repeated elements and novel gene families across ecological guilds.</title>
        <authorList>
            <consortium name="Lawrence Berkeley National Laboratory"/>
            <person name="Harder C.B."/>
            <person name="Miyauchi S."/>
            <person name="Viragh M."/>
            <person name="Kuo A."/>
            <person name="Thoen E."/>
            <person name="Andreopoulos B."/>
            <person name="Lu D."/>
            <person name="Skrede I."/>
            <person name="Drula E."/>
            <person name="Henrissat B."/>
            <person name="Morin E."/>
            <person name="Kohler A."/>
            <person name="Barry K."/>
            <person name="LaButti K."/>
            <person name="Morin E."/>
            <person name="Salamov A."/>
            <person name="Lipzen A."/>
            <person name="Mereny Z."/>
            <person name="Hegedus B."/>
            <person name="Baldrian P."/>
            <person name="Stursova M."/>
            <person name="Weitz H."/>
            <person name="Taylor A."/>
            <person name="Grigoriev I.V."/>
            <person name="Nagy L.G."/>
            <person name="Martin F."/>
            <person name="Kauserud H."/>
        </authorList>
    </citation>
    <scope>NUCLEOTIDE SEQUENCE</scope>
    <source>
        <strain evidence="4">CBHHK188m</strain>
    </source>
</reference>
<dbReference type="InterPro" id="IPR013083">
    <property type="entry name" value="Znf_RING/FYVE/PHD"/>
</dbReference>
<dbReference type="Proteomes" id="UP001215280">
    <property type="component" value="Unassembled WGS sequence"/>
</dbReference>
<dbReference type="Pfam" id="PF13923">
    <property type="entry name" value="zf-C3HC4_2"/>
    <property type="match status" value="1"/>
</dbReference>
<feature type="compositionally biased region" description="Basic and acidic residues" evidence="2">
    <location>
        <begin position="8"/>
        <end position="26"/>
    </location>
</feature>
<dbReference type="SMART" id="SM00184">
    <property type="entry name" value="RING"/>
    <property type="match status" value="1"/>
</dbReference>
<dbReference type="CDD" id="cd16449">
    <property type="entry name" value="RING-HC"/>
    <property type="match status" value="1"/>
</dbReference>
<comment type="caution">
    <text evidence="4">The sequence shown here is derived from an EMBL/GenBank/DDBJ whole genome shotgun (WGS) entry which is preliminary data.</text>
</comment>
<dbReference type="EMBL" id="JARJLG010000036">
    <property type="protein sequence ID" value="KAJ7764956.1"/>
    <property type="molecule type" value="Genomic_DNA"/>
</dbReference>
<evidence type="ECO:0000256" key="1">
    <source>
        <dbReference type="PROSITE-ProRule" id="PRU00175"/>
    </source>
</evidence>
<organism evidence="4 5">
    <name type="scientific">Mycena maculata</name>
    <dbReference type="NCBI Taxonomy" id="230809"/>
    <lineage>
        <taxon>Eukaryota</taxon>
        <taxon>Fungi</taxon>
        <taxon>Dikarya</taxon>
        <taxon>Basidiomycota</taxon>
        <taxon>Agaricomycotina</taxon>
        <taxon>Agaricomycetes</taxon>
        <taxon>Agaricomycetidae</taxon>
        <taxon>Agaricales</taxon>
        <taxon>Marasmiineae</taxon>
        <taxon>Mycenaceae</taxon>
        <taxon>Mycena</taxon>
    </lineage>
</organism>
<dbReference type="GO" id="GO:0008270">
    <property type="term" value="F:zinc ion binding"/>
    <property type="evidence" value="ECO:0007669"/>
    <property type="project" value="UniProtKB-KW"/>
</dbReference>
<protein>
    <recommendedName>
        <fullName evidence="3">RING-type domain-containing protein</fullName>
    </recommendedName>
</protein>
<feature type="region of interest" description="Disordered" evidence="2">
    <location>
        <begin position="1"/>
        <end position="44"/>
    </location>
</feature>
<evidence type="ECO:0000313" key="5">
    <source>
        <dbReference type="Proteomes" id="UP001215280"/>
    </source>
</evidence>
<proteinExistence type="predicted"/>
<keyword evidence="1" id="KW-0479">Metal-binding</keyword>
<gene>
    <name evidence="4" type="ORF">DFH07DRAFT_955782</name>
</gene>
<dbReference type="PANTHER" id="PTHR15315:SF26">
    <property type="entry name" value="E3 UBIQUITIN-PROTEIN LIGASE NRDP1"/>
    <property type="match status" value="1"/>
</dbReference>
<dbReference type="SUPFAM" id="SSF57850">
    <property type="entry name" value="RING/U-box"/>
    <property type="match status" value="1"/>
</dbReference>
<feature type="region of interest" description="Disordered" evidence="2">
    <location>
        <begin position="90"/>
        <end position="114"/>
    </location>
</feature>
<dbReference type="InterPro" id="IPR001841">
    <property type="entry name" value="Znf_RING"/>
</dbReference>
<dbReference type="Gene3D" id="3.30.40.10">
    <property type="entry name" value="Zinc/RING finger domain, C3HC4 (zinc finger)"/>
    <property type="match status" value="1"/>
</dbReference>
<evidence type="ECO:0000256" key="2">
    <source>
        <dbReference type="SAM" id="MobiDB-lite"/>
    </source>
</evidence>
<name>A0AAD7JK19_9AGAR</name>